<evidence type="ECO:0008006" key="3">
    <source>
        <dbReference type="Google" id="ProtNLM"/>
    </source>
</evidence>
<sequence length="324" mass="35679">MSVARGTVPSQSSERGKRGQNAFGYVGVVSLVSMWRSLMRASGLSGATARHGAEVGAREPVAGGTPAGRAAWLEQTLREYVETLGPEHARSIAARNNLASKYAETGRRKAAIEQFELALADSLSALGEEHPQTDVIRENLAWCYDDTGRFEDAAVQWEALLQQRQWRLGATAADTVTARARLAAAYRRTGLFDAAIAHYERAIEDFTGLPPEQLEHLRIGSALAYRSAGRLDDAIQQFRMVLAQRQRRLGSRHHETLVIHHQLGRLYLRSGHTNEAVETLARAYRTCLSAAGDHDVRVLTLKVRRDLAGAYRAAGRHREAAALH</sequence>
<dbReference type="Proteomes" id="UP001500908">
    <property type="component" value="Unassembled WGS sequence"/>
</dbReference>
<protein>
    <recommendedName>
        <fullName evidence="3">Tetratricopeptide repeat-containing protein</fullName>
    </recommendedName>
</protein>
<dbReference type="SUPFAM" id="SSF48452">
    <property type="entry name" value="TPR-like"/>
    <property type="match status" value="2"/>
</dbReference>
<dbReference type="Gene3D" id="1.25.40.10">
    <property type="entry name" value="Tetratricopeptide repeat domain"/>
    <property type="match status" value="2"/>
</dbReference>
<reference evidence="2" key="1">
    <citation type="journal article" date="2019" name="Int. J. Syst. Evol. Microbiol.">
        <title>The Global Catalogue of Microorganisms (GCM) 10K type strain sequencing project: providing services to taxonomists for standard genome sequencing and annotation.</title>
        <authorList>
            <consortium name="The Broad Institute Genomics Platform"/>
            <consortium name="The Broad Institute Genome Sequencing Center for Infectious Disease"/>
            <person name="Wu L."/>
            <person name="Ma J."/>
        </authorList>
    </citation>
    <scope>NUCLEOTIDE SEQUENCE [LARGE SCALE GENOMIC DNA]</scope>
    <source>
        <strain evidence="2">JCM 17137</strain>
    </source>
</reference>
<proteinExistence type="predicted"/>
<keyword evidence="2" id="KW-1185">Reference proteome</keyword>
<dbReference type="InterPro" id="IPR011990">
    <property type="entry name" value="TPR-like_helical_dom_sf"/>
</dbReference>
<name>A0ABP7EZ63_9ACTN</name>
<dbReference type="Pfam" id="PF13424">
    <property type="entry name" value="TPR_12"/>
    <property type="match status" value="1"/>
</dbReference>
<organism evidence="1 2">
    <name type="scientific">Salinactinospora qingdaonensis</name>
    <dbReference type="NCBI Taxonomy" id="702744"/>
    <lineage>
        <taxon>Bacteria</taxon>
        <taxon>Bacillati</taxon>
        <taxon>Actinomycetota</taxon>
        <taxon>Actinomycetes</taxon>
        <taxon>Streptosporangiales</taxon>
        <taxon>Nocardiopsidaceae</taxon>
        <taxon>Salinactinospora</taxon>
    </lineage>
</organism>
<dbReference type="InterPro" id="IPR053137">
    <property type="entry name" value="NLR-like"/>
</dbReference>
<gene>
    <name evidence="1" type="ORF">GCM10022402_06170</name>
</gene>
<dbReference type="PANTHER" id="PTHR46082">
    <property type="entry name" value="ATP/GTP-BINDING PROTEIN-RELATED"/>
    <property type="match status" value="1"/>
</dbReference>
<accession>A0ABP7EZ63</accession>
<comment type="caution">
    <text evidence="1">The sequence shown here is derived from an EMBL/GenBank/DDBJ whole genome shotgun (WGS) entry which is preliminary data.</text>
</comment>
<dbReference type="Pfam" id="PF13374">
    <property type="entry name" value="TPR_10"/>
    <property type="match status" value="2"/>
</dbReference>
<evidence type="ECO:0000313" key="2">
    <source>
        <dbReference type="Proteomes" id="UP001500908"/>
    </source>
</evidence>
<dbReference type="EMBL" id="BAABDD010000002">
    <property type="protein sequence ID" value="GAA3728236.1"/>
    <property type="molecule type" value="Genomic_DNA"/>
</dbReference>
<dbReference type="PANTHER" id="PTHR46082:SF6">
    <property type="entry name" value="AAA+ ATPASE DOMAIN-CONTAINING PROTEIN-RELATED"/>
    <property type="match status" value="1"/>
</dbReference>
<evidence type="ECO:0000313" key="1">
    <source>
        <dbReference type="EMBL" id="GAA3728236.1"/>
    </source>
</evidence>